<comment type="caution">
    <text evidence="1">The sequence shown here is derived from an EMBL/GenBank/DDBJ whole genome shotgun (WGS) entry which is preliminary data.</text>
</comment>
<gene>
    <name evidence="1" type="ORF">AQJ91_38615</name>
</gene>
<sequence length="174" mass="20228">MKLDAAKERSDRDSERACSLRDALKQARRAILDDENARVRELLEPIEDEVAFLHSAALRTRLKTNFDRTLQWSLIYGYASRREVVETYLGDAIAGLEAAVRGDRLPVPSHRAAWLDMIRESVLPEPRHYSEVGVEMMEQGVDPDFEELAYEEFCERREKEQRRLRIPSRKSNPL</sequence>
<keyword evidence="2" id="KW-1185">Reference proteome</keyword>
<name>A0A117RY30_9ACTN</name>
<dbReference type="RefSeq" id="WP_067031568.1">
    <property type="nucleotide sequence ID" value="NZ_KQ949110.1"/>
</dbReference>
<accession>A0A117RY30</accession>
<dbReference type="AlphaFoldDB" id="A0A117RY30"/>
<protein>
    <submittedName>
        <fullName evidence="1">Uncharacterized protein</fullName>
    </submittedName>
</protein>
<dbReference type="OrthoDB" id="9843886at2"/>
<proteinExistence type="predicted"/>
<dbReference type="EMBL" id="LMXB01000098">
    <property type="protein sequence ID" value="KUO15934.1"/>
    <property type="molecule type" value="Genomic_DNA"/>
</dbReference>
<evidence type="ECO:0000313" key="1">
    <source>
        <dbReference type="EMBL" id="KUO15934.1"/>
    </source>
</evidence>
<reference evidence="1 2" key="1">
    <citation type="submission" date="2015-10" db="EMBL/GenBank/DDBJ databases">
        <title>Draft genome sequence of Streptomyces sp. RV15, isolated from a marine sponge.</title>
        <authorList>
            <person name="Ruckert C."/>
            <person name="Abdelmohsen U.R."/>
            <person name="Winkler A."/>
            <person name="Hentschel U."/>
            <person name="Kalinowski J."/>
            <person name="Kampfer P."/>
            <person name="Glaeser S."/>
        </authorList>
    </citation>
    <scope>NUCLEOTIDE SEQUENCE [LARGE SCALE GENOMIC DNA]</scope>
    <source>
        <strain evidence="1 2">RV15</strain>
    </source>
</reference>
<organism evidence="1 2">
    <name type="scientific">Streptomyces dysideae</name>
    <dbReference type="NCBI Taxonomy" id="909626"/>
    <lineage>
        <taxon>Bacteria</taxon>
        <taxon>Bacillati</taxon>
        <taxon>Actinomycetota</taxon>
        <taxon>Actinomycetes</taxon>
        <taxon>Kitasatosporales</taxon>
        <taxon>Streptomycetaceae</taxon>
        <taxon>Streptomyces</taxon>
    </lineage>
</organism>
<evidence type="ECO:0000313" key="2">
    <source>
        <dbReference type="Proteomes" id="UP000053260"/>
    </source>
</evidence>
<dbReference type="Proteomes" id="UP000053260">
    <property type="component" value="Unassembled WGS sequence"/>
</dbReference>